<evidence type="ECO:0000313" key="4">
    <source>
        <dbReference type="Proteomes" id="UP001290101"/>
    </source>
</evidence>
<feature type="region of interest" description="Disordered" evidence="1">
    <location>
        <begin position="152"/>
        <end position="172"/>
    </location>
</feature>
<dbReference type="EMBL" id="JAXOTQ010000020">
    <property type="protein sequence ID" value="MDZ5491225.1"/>
    <property type="molecule type" value="Genomic_DNA"/>
</dbReference>
<evidence type="ECO:0000313" key="3">
    <source>
        <dbReference type="EMBL" id="MDZ5491225.1"/>
    </source>
</evidence>
<name>A0ABU5JF29_9ACTN</name>
<feature type="chain" id="PRO_5046984111" evidence="2">
    <location>
        <begin position="42"/>
        <end position="172"/>
    </location>
</feature>
<feature type="region of interest" description="Disordered" evidence="1">
    <location>
        <begin position="62"/>
        <end position="113"/>
    </location>
</feature>
<evidence type="ECO:0000256" key="1">
    <source>
        <dbReference type="SAM" id="MobiDB-lite"/>
    </source>
</evidence>
<organism evidence="3 4">
    <name type="scientific">Micromonospora sicca</name>
    <dbReference type="NCBI Taxonomy" id="2202420"/>
    <lineage>
        <taxon>Bacteria</taxon>
        <taxon>Bacillati</taxon>
        <taxon>Actinomycetota</taxon>
        <taxon>Actinomycetes</taxon>
        <taxon>Micromonosporales</taxon>
        <taxon>Micromonosporaceae</taxon>
        <taxon>Micromonospora</taxon>
    </lineage>
</organism>
<keyword evidence="4" id="KW-1185">Reference proteome</keyword>
<comment type="caution">
    <text evidence="3">The sequence shown here is derived from an EMBL/GenBank/DDBJ whole genome shotgun (WGS) entry which is preliminary data.</text>
</comment>
<proteinExistence type="predicted"/>
<keyword evidence="2" id="KW-0732">Signal</keyword>
<accession>A0ABU5JF29</accession>
<reference evidence="3 4" key="1">
    <citation type="submission" date="2023-12" db="EMBL/GenBank/DDBJ databases">
        <title>Micromonospora sp. nov., isolated from Atacama Desert.</title>
        <authorList>
            <person name="Carro L."/>
            <person name="Golinska P."/>
            <person name="Klenk H.-P."/>
            <person name="Goodfellow M."/>
        </authorList>
    </citation>
    <scope>NUCLEOTIDE SEQUENCE [LARGE SCALE GENOMIC DNA]</scope>
    <source>
        <strain evidence="3 4">4G53</strain>
    </source>
</reference>
<dbReference type="RefSeq" id="WP_322441241.1">
    <property type="nucleotide sequence ID" value="NZ_JAXOTQ010000020.1"/>
</dbReference>
<protein>
    <submittedName>
        <fullName evidence="3">Uncharacterized protein</fullName>
    </submittedName>
</protein>
<evidence type="ECO:0000256" key="2">
    <source>
        <dbReference type="SAM" id="SignalP"/>
    </source>
</evidence>
<dbReference type="Proteomes" id="UP001290101">
    <property type="component" value="Unassembled WGS sequence"/>
</dbReference>
<gene>
    <name evidence="3" type="ORF">U2F25_17455</name>
</gene>
<sequence length="172" mass="16747">MLPVALTCPLWWVARWTARMLASLAVAVACSLGAATLPVGAAAAAQAAPVAELTSAVPAPSWSTIPPALQPGAVPEPGDRPEDAGRAPSGATAFDAGLALPGGTTADRGHVARASTSAAAGDVVAGTGQQALPVGNGSPLAAWRTVAAAVSKERVPRGTAPAAPGSRAPPTR</sequence>
<feature type="signal peptide" evidence="2">
    <location>
        <begin position="1"/>
        <end position="41"/>
    </location>
</feature>